<dbReference type="STRING" id="1658174.A0A1J9PXE3"/>
<dbReference type="InterPro" id="IPR011009">
    <property type="entry name" value="Kinase-like_dom_sf"/>
</dbReference>
<dbReference type="VEuPathDB" id="FungiDB:ACJ73_08087"/>
<accession>A0A1J9PXE3</accession>
<sequence>MRNLLMPSRLLPPLRTHHCTFLPYNERKRRHKISGAETPRRSQKTTMMNLVTRVFALEEIGAHATFFYQTCKRTYHISARYFFLTFDNQNRLILHDQSSNGTTVYYDGEGGEKRRNFRWILAGDPFASDVKEIVVRVHPQLQFIMFFSRAWKNDYPAQYISKVEQFRNELTASTEPSIGVPRRRRFRNRNSLLGLPLDSLSKRDQGYWEKEIKIMGQINHENIVKFYPEIKVGPLPSLNYLHEQNPPIAHRDIKLENILVRERYPLNVQLADFGLAKEGSLRTGKIGTKVYFPPEFFKSLKKGKYSVKIDIWLLGLVALDLMHCPPEEDVRGIPWCKKIIDQVNQYKNEGLMEFLTIHMLVLKPEDQSSADVCLRAVEHLSAPSRDGSVTPTQGSLAGKAPLTTYKALSDMSLSELNAYIAANAPSEESRKRPAPARSSSGTPGRANVSHRRTVPIVLAGIIHK</sequence>
<dbReference type="EMBL" id="LGTZ01001802">
    <property type="protein sequence ID" value="OJD20578.1"/>
    <property type="molecule type" value="Genomic_DNA"/>
</dbReference>
<evidence type="ECO:0000259" key="2">
    <source>
        <dbReference type="PROSITE" id="PS50011"/>
    </source>
</evidence>
<dbReference type="GO" id="GO:0004674">
    <property type="term" value="F:protein serine/threonine kinase activity"/>
    <property type="evidence" value="ECO:0007669"/>
    <property type="project" value="UniProtKB-KW"/>
</dbReference>
<dbReference type="Proteomes" id="UP000242791">
    <property type="component" value="Unassembled WGS sequence"/>
</dbReference>
<reference evidence="3 4" key="1">
    <citation type="submission" date="2015-08" db="EMBL/GenBank/DDBJ databases">
        <title>Emmonsia species relationships and genome sequence.</title>
        <authorList>
            <person name="Cuomo C.A."/>
            <person name="Schwartz I.S."/>
            <person name="Kenyon C."/>
            <person name="De Hoog G.S."/>
            <person name="Govender N.P."/>
            <person name="Botha A."/>
            <person name="Moreno L."/>
            <person name="De Vries M."/>
            <person name="Munoz J.F."/>
            <person name="Stielow J.B."/>
        </authorList>
    </citation>
    <scope>NUCLEOTIDE SEQUENCE [LARGE SCALE GENOMIC DNA]</scope>
    <source>
        <strain evidence="3 4">EI222</strain>
    </source>
</reference>
<evidence type="ECO:0000313" key="4">
    <source>
        <dbReference type="Proteomes" id="UP000242791"/>
    </source>
</evidence>
<dbReference type="PROSITE" id="PS00108">
    <property type="entry name" value="PROTEIN_KINASE_ST"/>
    <property type="match status" value="1"/>
</dbReference>
<feature type="region of interest" description="Disordered" evidence="1">
    <location>
        <begin position="424"/>
        <end position="449"/>
    </location>
</feature>
<comment type="caution">
    <text evidence="3">The sequence shown here is derived from an EMBL/GenBank/DDBJ whole genome shotgun (WGS) entry which is preliminary data.</text>
</comment>
<dbReference type="Pfam" id="PF00069">
    <property type="entry name" value="Pkinase"/>
    <property type="match status" value="1"/>
</dbReference>
<keyword evidence="3" id="KW-0808">Transferase</keyword>
<dbReference type="PROSITE" id="PS50011">
    <property type="entry name" value="PROTEIN_KINASE_DOM"/>
    <property type="match status" value="1"/>
</dbReference>
<dbReference type="OrthoDB" id="10252171at2759"/>
<feature type="domain" description="Protein kinase" evidence="2">
    <location>
        <begin position="99"/>
        <end position="382"/>
    </location>
</feature>
<protein>
    <submittedName>
        <fullName evidence="3">Serine/threonine protein kinase</fullName>
    </submittedName>
</protein>
<proteinExistence type="predicted"/>
<dbReference type="Gene3D" id="1.10.510.10">
    <property type="entry name" value="Transferase(Phosphotransferase) domain 1"/>
    <property type="match status" value="1"/>
</dbReference>
<dbReference type="GO" id="GO:0005737">
    <property type="term" value="C:cytoplasm"/>
    <property type="evidence" value="ECO:0007669"/>
    <property type="project" value="TreeGrafter"/>
</dbReference>
<dbReference type="AlphaFoldDB" id="A0A1J9PXE3"/>
<evidence type="ECO:0000313" key="3">
    <source>
        <dbReference type="EMBL" id="OJD20578.1"/>
    </source>
</evidence>
<name>A0A1J9PXE3_9EURO</name>
<evidence type="ECO:0000256" key="1">
    <source>
        <dbReference type="SAM" id="MobiDB-lite"/>
    </source>
</evidence>
<dbReference type="InterPro" id="IPR000719">
    <property type="entry name" value="Prot_kinase_dom"/>
</dbReference>
<dbReference type="SUPFAM" id="SSF56112">
    <property type="entry name" value="Protein kinase-like (PK-like)"/>
    <property type="match status" value="1"/>
</dbReference>
<keyword evidence="3" id="KW-0723">Serine/threonine-protein kinase</keyword>
<dbReference type="GO" id="GO:0005524">
    <property type="term" value="F:ATP binding"/>
    <property type="evidence" value="ECO:0007669"/>
    <property type="project" value="InterPro"/>
</dbReference>
<dbReference type="InterPro" id="IPR008271">
    <property type="entry name" value="Ser/Thr_kinase_AS"/>
</dbReference>
<organism evidence="3 4">
    <name type="scientific">Blastomyces percursus</name>
    <dbReference type="NCBI Taxonomy" id="1658174"/>
    <lineage>
        <taxon>Eukaryota</taxon>
        <taxon>Fungi</taxon>
        <taxon>Dikarya</taxon>
        <taxon>Ascomycota</taxon>
        <taxon>Pezizomycotina</taxon>
        <taxon>Eurotiomycetes</taxon>
        <taxon>Eurotiomycetidae</taxon>
        <taxon>Onygenales</taxon>
        <taxon>Ajellomycetaceae</taxon>
        <taxon>Blastomyces</taxon>
    </lineage>
</organism>
<dbReference type="InterPro" id="IPR053235">
    <property type="entry name" value="Ser_Thr_kinase"/>
</dbReference>
<keyword evidence="3" id="KW-0418">Kinase</keyword>
<keyword evidence="4" id="KW-1185">Reference proteome</keyword>
<gene>
    <name evidence="3" type="ORF">ACJ73_08087</name>
</gene>
<dbReference type="PANTHER" id="PTHR24361">
    <property type="entry name" value="MITOGEN-ACTIVATED KINASE KINASE KINASE"/>
    <property type="match status" value="1"/>
</dbReference>
<dbReference type="SMART" id="SM00220">
    <property type="entry name" value="S_TKc"/>
    <property type="match status" value="1"/>
</dbReference>